<reference evidence="2 3" key="1">
    <citation type="submission" date="2015-06" db="EMBL/GenBank/DDBJ databases">
        <authorList>
            <person name="Ju K.-S."/>
            <person name="Doroghazi J.R."/>
            <person name="Metcalf W.W."/>
        </authorList>
    </citation>
    <scope>NUCLEOTIDE SEQUENCE [LARGE SCALE GENOMIC DNA]</scope>
    <source>
        <strain evidence="2 3">NRRL 3414</strain>
    </source>
</reference>
<dbReference type="AlphaFoldDB" id="A0A0J7ZFB9"/>
<name>A0A0J7ZFB9_STRVR</name>
<dbReference type="Proteomes" id="UP000037432">
    <property type="component" value="Unassembled WGS sequence"/>
</dbReference>
<evidence type="ECO:0000256" key="1">
    <source>
        <dbReference type="SAM" id="MobiDB-lite"/>
    </source>
</evidence>
<proteinExistence type="predicted"/>
<dbReference type="EMBL" id="LFNT01000015">
    <property type="protein sequence ID" value="KMS74072.1"/>
    <property type="molecule type" value="Genomic_DNA"/>
</dbReference>
<sequence length="518" mass="57612">MIFEEPSAVYESITSRMRALAVVYPLLALDTSKVKKERGWDRYRMAELALAAIDVVTLRTDMRTAVRQEAVVEHVAEFAALQLPGRTGEEYRAVARWVTERLINTEERDRAFRHEIGYVTDDGFETREASFQILKEVPDQVGQAALIATDAAITVLVHAIDVDIASEQIAAEAKLEALLKRARISEAWQIAHGARIQSIRYAKDIHGRVEAMKRNVRTVDWDAEVKDTVEEALEHVRSRSAAETQLKERVNQLLQATDDERKRRQLEDLGALIHECWQRHSVLIDMLMKVGPEFRRQQDRQVFVAPAIHTRVHLHEQLLQPALELSLDACLGPLEAFTRAVLGPVRPRVMYLPDFFEALAKVTEQVGGELVPVQSEHDWSEIGDSSAFSDEQHRAVDTLLEAVTDQGVRLSTLLEATRHPGTGTGPESGTDELLADRVQQLFRLIPVRQLADGETTVVAVDDGAALADERFGGSDFLLIRTSGTAMATAPQTSPPPPAVPAPRRPEGPGARPLDQESA</sequence>
<accession>A0A0J7ZFB9</accession>
<gene>
    <name evidence="2" type="ORF">ACM01_15710</name>
</gene>
<protein>
    <submittedName>
        <fullName evidence="2">Uncharacterized protein</fullName>
    </submittedName>
</protein>
<feature type="region of interest" description="Disordered" evidence="1">
    <location>
        <begin position="485"/>
        <end position="518"/>
    </location>
</feature>
<feature type="compositionally biased region" description="Pro residues" evidence="1">
    <location>
        <begin position="492"/>
        <end position="502"/>
    </location>
</feature>
<comment type="caution">
    <text evidence="2">The sequence shown here is derived from an EMBL/GenBank/DDBJ whole genome shotgun (WGS) entry which is preliminary data.</text>
</comment>
<organism evidence="2 3">
    <name type="scientific">Streptomyces viridochromogenes</name>
    <dbReference type="NCBI Taxonomy" id="1938"/>
    <lineage>
        <taxon>Bacteria</taxon>
        <taxon>Bacillati</taxon>
        <taxon>Actinomycetota</taxon>
        <taxon>Actinomycetes</taxon>
        <taxon>Kitasatosporales</taxon>
        <taxon>Streptomycetaceae</taxon>
        <taxon>Streptomyces</taxon>
    </lineage>
</organism>
<evidence type="ECO:0000313" key="2">
    <source>
        <dbReference type="EMBL" id="KMS74072.1"/>
    </source>
</evidence>
<evidence type="ECO:0000313" key="3">
    <source>
        <dbReference type="Proteomes" id="UP000037432"/>
    </source>
</evidence>
<dbReference type="PATRIC" id="fig|1938.3.peg.9804"/>